<evidence type="ECO:0000313" key="3">
    <source>
        <dbReference type="Proteomes" id="UP000245697"/>
    </source>
</evidence>
<keyword evidence="3" id="KW-1185">Reference proteome</keyword>
<accession>A0A316F7Z3</accession>
<dbReference type="EMBL" id="QGGR01000015">
    <property type="protein sequence ID" value="PWK42018.1"/>
    <property type="molecule type" value="Genomic_DNA"/>
</dbReference>
<sequence length="78" mass="8296">MTWHLPSGVSASADNAGPSPRSSPVRHTWPPAATRNALDAGATGVVLFTDLANPSSNALYPRPGYRPIEDRAVVEFPR</sequence>
<organism evidence="2 3">
    <name type="scientific">Actinoplanes xinjiangensis</name>
    <dbReference type="NCBI Taxonomy" id="512350"/>
    <lineage>
        <taxon>Bacteria</taxon>
        <taxon>Bacillati</taxon>
        <taxon>Actinomycetota</taxon>
        <taxon>Actinomycetes</taxon>
        <taxon>Micromonosporales</taxon>
        <taxon>Micromonosporaceae</taxon>
        <taxon>Actinoplanes</taxon>
    </lineage>
</organism>
<feature type="region of interest" description="Disordered" evidence="1">
    <location>
        <begin position="1"/>
        <end position="31"/>
    </location>
</feature>
<comment type="caution">
    <text evidence="2">The sequence shown here is derived from an EMBL/GenBank/DDBJ whole genome shotgun (WGS) entry which is preliminary data.</text>
</comment>
<reference evidence="2 3" key="1">
    <citation type="submission" date="2018-05" db="EMBL/GenBank/DDBJ databases">
        <title>Genomic Encyclopedia of Archaeal and Bacterial Type Strains, Phase II (KMG-II): from individual species to whole genera.</title>
        <authorList>
            <person name="Goeker M."/>
        </authorList>
    </citation>
    <scope>NUCLEOTIDE SEQUENCE [LARGE SCALE GENOMIC DNA]</scope>
    <source>
        <strain evidence="2 3">DSM 45184</strain>
    </source>
</reference>
<protein>
    <recommendedName>
        <fullName evidence="4">N-acetyltransferase domain-containing protein</fullName>
    </recommendedName>
</protein>
<dbReference type="RefSeq" id="WP_239170300.1">
    <property type="nucleotide sequence ID" value="NZ_BONA01000057.1"/>
</dbReference>
<dbReference type="Proteomes" id="UP000245697">
    <property type="component" value="Unassembled WGS sequence"/>
</dbReference>
<evidence type="ECO:0000256" key="1">
    <source>
        <dbReference type="SAM" id="MobiDB-lite"/>
    </source>
</evidence>
<proteinExistence type="predicted"/>
<name>A0A316F7Z3_9ACTN</name>
<dbReference type="AlphaFoldDB" id="A0A316F7Z3"/>
<evidence type="ECO:0000313" key="2">
    <source>
        <dbReference type="EMBL" id="PWK42018.1"/>
    </source>
</evidence>
<evidence type="ECO:0008006" key="4">
    <source>
        <dbReference type="Google" id="ProtNLM"/>
    </source>
</evidence>
<gene>
    <name evidence="2" type="ORF">BC793_115104</name>
</gene>